<dbReference type="RefSeq" id="WP_093389395.1">
    <property type="nucleotide sequence ID" value="NZ_FOTW01000019.1"/>
</dbReference>
<gene>
    <name evidence="1" type="ORF">SAMN02982985_03917</name>
</gene>
<evidence type="ECO:0000313" key="1">
    <source>
        <dbReference type="EMBL" id="SFM39350.1"/>
    </source>
</evidence>
<dbReference type="STRING" id="758825.SAMN02982985_03917"/>
<accession>A0A1I4QI62</accession>
<organism evidence="1 2">
    <name type="scientific">Rugamonas rubra</name>
    <dbReference type="NCBI Taxonomy" id="758825"/>
    <lineage>
        <taxon>Bacteria</taxon>
        <taxon>Pseudomonadati</taxon>
        <taxon>Pseudomonadota</taxon>
        <taxon>Betaproteobacteria</taxon>
        <taxon>Burkholderiales</taxon>
        <taxon>Oxalobacteraceae</taxon>
        <taxon>Telluria group</taxon>
        <taxon>Rugamonas</taxon>
    </lineage>
</organism>
<proteinExistence type="predicted"/>
<dbReference type="Proteomes" id="UP000199470">
    <property type="component" value="Unassembled WGS sequence"/>
</dbReference>
<sequence>MNQVLAAVNRLRQVEPVAWRAEVREVAVILTSSRSGSTLLKSVLAEHPRIASLDGEIEPYLVLSENGFGHGADSDALAELRNPERLADHVFDDLSLPGAEPAPPDWLRRRWANRLLLQFPAYFADSLRHRRMQDALEQALAQAGPWPADPDGALRQALVLQAVFAQAPWRRRYYDGHAGSVGTQYFDEPYKIEEPPFVLPRHGRRPFALADAADKVLLFKAPSDAYRIGMYEQLFPRARVRYVHLSRGYAQSVNGLMDGWLSPLGFFSHDMARAGVVLDIAGYSDQRPFGRRWWKFDLPPGWRALRGAPLEQVCLRQWLAAHQAILAGGVATLRVRFEDFMAAPGAALARITDFLGLEAMALPARLPVSMATEAPAPERWRKREQVLLALGQRAEVAATMAALGYGMDAGEWR</sequence>
<dbReference type="Gene3D" id="3.40.50.300">
    <property type="entry name" value="P-loop containing nucleotide triphosphate hydrolases"/>
    <property type="match status" value="1"/>
</dbReference>
<name>A0A1I4QI62_9BURK</name>
<evidence type="ECO:0000313" key="2">
    <source>
        <dbReference type="Proteomes" id="UP000199470"/>
    </source>
</evidence>
<protein>
    <recommendedName>
        <fullName evidence="3">Sulfotransferase family protein</fullName>
    </recommendedName>
</protein>
<reference evidence="1 2" key="1">
    <citation type="submission" date="2016-10" db="EMBL/GenBank/DDBJ databases">
        <authorList>
            <person name="de Groot N.N."/>
        </authorList>
    </citation>
    <scope>NUCLEOTIDE SEQUENCE [LARGE SCALE GENOMIC DNA]</scope>
    <source>
        <strain evidence="1 2">ATCC 43154</strain>
    </source>
</reference>
<keyword evidence="2" id="KW-1185">Reference proteome</keyword>
<dbReference type="InterPro" id="IPR027417">
    <property type="entry name" value="P-loop_NTPase"/>
</dbReference>
<dbReference type="OrthoDB" id="1441538at2"/>
<dbReference type="AlphaFoldDB" id="A0A1I4QI62"/>
<evidence type="ECO:0008006" key="3">
    <source>
        <dbReference type="Google" id="ProtNLM"/>
    </source>
</evidence>
<dbReference type="SUPFAM" id="SSF52540">
    <property type="entry name" value="P-loop containing nucleoside triphosphate hydrolases"/>
    <property type="match status" value="1"/>
</dbReference>
<dbReference type="EMBL" id="FOTW01000019">
    <property type="protein sequence ID" value="SFM39350.1"/>
    <property type="molecule type" value="Genomic_DNA"/>
</dbReference>